<dbReference type="GO" id="GO:0006891">
    <property type="term" value="P:intra-Golgi vesicle-mediated transport"/>
    <property type="evidence" value="ECO:0007669"/>
    <property type="project" value="TreeGrafter"/>
</dbReference>
<dbReference type="Proteomes" id="UP000001072">
    <property type="component" value="Unassembled WGS sequence"/>
</dbReference>
<evidence type="ECO:0000256" key="8">
    <source>
        <dbReference type="ARBA" id="ARBA00031347"/>
    </source>
</evidence>
<keyword evidence="4" id="KW-0813">Transport</keyword>
<proteinExistence type="inferred from homology"/>
<evidence type="ECO:0000256" key="5">
    <source>
        <dbReference type="ARBA" id="ARBA00022927"/>
    </source>
</evidence>
<dbReference type="GO" id="GO:0015031">
    <property type="term" value="P:protein transport"/>
    <property type="evidence" value="ECO:0007669"/>
    <property type="project" value="UniProtKB-KW"/>
</dbReference>
<dbReference type="GO" id="GO:0017119">
    <property type="term" value="C:Golgi transport complex"/>
    <property type="evidence" value="ECO:0007669"/>
    <property type="project" value="InterPro"/>
</dbReference>
<evidence type="ECO:0000256" key="2">
    <source>
        <dbReference type="ARBA" id="ARBA00006419"/>
    </source>
</evidence>
<evidence type="ECO:0000256" key="1">
    <source>
        <dbReference type="ARBA" id="ARBA00004395"/>
    </source>
</evidence>
<reference evidence="10" key="1">
    <citation type="journal article" date="2011" name="Proc. Natl. Acad. Sci. U.S.A.">
        <title>Obligate biotrophy features unraveled by the genomic analysis of rust fungi.</title>
        <authorList>
            <person name="Duplessis S."/>
            <person name="Cuomo C.A."/>
            <person name="Lin Y.-C."/>
            <person name="Aerts A."/>
            <person name="Tisserant E."/>
            <person name="Veneault-Fourrey C."/>
            <person name="Joly D.L."/>
            <person name="Hacquard S."/>
            <person name="Amselem J."/>
            <person name="Cantarel B.L."/>
            <person name="Chiu R."/>
            <person name="Coutinho P.M."/>
            <person name="Feau N."/>
            <person name="Field M."/>
            <person name="Frey P."/>
            <person name="Gelhaye E."/>
            <person name="Goldberg J."/>
            <person name="Grabherr M.G."/>
            <person name="Kodira C.D."/>
            <person name="Kohler A."/>
            <person name="Kuees U."/>
            <person name="Lindquist E.A."/>
            <person name="Lucas S.M."/>
            <person name="Mago R."/>
            <person name="Mauceli E."/>
            <person name="Morin E."/>
            <person name="Murat C."/>
            <person name="Pangilinan J.L."/>
            <person name="Park R."/>
            <person name="Pearson M."/>
            <person name="Quesneville H."/>
            <person name="Rouhier N."/>
            <person name="Sakthikumar S."/>
            <person name="Salamov A.A."/>
            <person name="Schmutz J."/>
            <person name="Selles B."/>
            <person name="Shapiro H."/>
            <person name="Tanguay P."/>
            <person name="Tuskan G.A."/>
            <person name="Henrissat B."/>
            <person name="Van de Peer Y."/>
            <person name="Rouze P."/>
            <person name="Ellis J.G."/>
            <person name="Dodds P.N."/>
            <person name="Schein J.E."/>
            <person name="Zhong S."/>
            <person name="Hamelin R.C."/>
            <person name="Grigoriev I.V."/>
            <person name="Szabo L.J."/>
            <person name="Martin F."/>
        </authorList>
    </citation>
    <scope>NUCLEOTIDE SEQUENCE [LARGE SCALE GENOMIC DNA]</scope>
    <source>
        <strain evidence="10">98AG31 / pathotype 3-4-7</strain>
    </source>
</reference>
<dbReference type="GO" id="GO:0000139">
    <property type="term" value="C:Golgi membrane"/>
    <property type="evidence" value="ECO:0007669"/>
    <property type="project" value="UniProtKB-SubCell"/>
</dbReference>
<dbReference type="RefSeq" id="XP_007418692.1">
    <property type="nucleotide sequence ID" value="XM_007418630.1"/>
</dbReference>
<dbReference type="InterPro" id="IPR007255">
    <property type="entry name" value="COG8"/>
</dbReference>
<keyword evidence="7" id="KW-0472">Membrane</keyword>
<name>F4SBC9_MELLP</name>
<evidence type="ECO:0000256" key="7">
    <source>
        <dbReference type="ARBA" id="ARBA00023136"/>
    </source>
</evidence>
<dbReference type="VEuPathDB" id="FungiDB:MELLADRAFT_113886"/>
<dbReference type="InParanoid" id="F4SBC9"/>
<comment type="subcellular location">
    <subcellularLocation>
        <location evidence="1">Golgi apparatus membrane</location>
        <topology evidence="1">Peripheral membrane protein</topology>
    </subcellularLocation>
</comment>
<evidence type="ECO:0000256" key="6">
    <source>
        <dbReference type="ARBA" id="ARBA00023034"/>
    </source>
</evidence>
<dbReference type="KEGG" id="mlr:MELLADRAFT_113886"/>
<keyword evidence="10" id="KW-1185">Reference proteome</keyword>
<dbReference type="PANTHER" id="PTHR21311:SF0">
    <property type="entry name" value="CONSERVED OLIGOMERIC GOLGI COMPLEX SUBUNIT 8"/>
    <property type="match status" value="1"/>
</dbReference>
<evidence type="ECO:0000256" key="4">
    <source>
        <dbReference type="ARBA" id="ARBA00022448"/>
    </source>
</evidence>
<evidence type="ECO:0000313" key="9">
    <source>
        <dbReference type="EMBL" id="EGF98053.1"/>
    </source>
</evidence>
<evidence type="ECO:0000313" key="10">
    <source>
        <dbReference type="Proteomes" id="UP000001072"/>
    </source>
</evidence>
<accession>F4SBC9</accession>
<sequence length="159" mass="17538">MGQFGVANLHVPKKYASKKHRSRANTPNHTALDCHPSAGGVLHQIRLEVDRALQALRDNLINSLKDRGLKFPSAVRTIGVLRRMSNLFSQSIDSPSIESLTKPELRITFLASRWSCLANALQQVQLSTGFSPSALSSTSNPLHLDQFSDASLQYTMKIV</sequence>
<dbReference type="EMBL" id="GL883187">
    <property type="protein sequence ID" value="EGF98053.1"/>
    <property type="molecule type" value="Genomic_DNA"/>
</dbReference>
<keyword evidence="6" id="KW-0333">Golgi apparatus</keyword>
<dbReference type="PANTHER" id="PTHR21311">
    <property type="entry name" value="CONSERVED OLIGOMERIC GOLGI COMPLEX COMPONENT 8"/>
    <property type="match status" value="1"/>
</dbReference>
<comment type="similarity">
    <text evidence="2">Belongs to the COG8 family.</text>
</comment>
<gene>
    <name evidence="9" type="ORF">MELLADRAFT_113886</name>
</gene>
<dbReference type="GeneID" id="18925125"/>
<evidence type="ECO:0000256" key="3">
    <source>
        <dbReference type="ARBA" id="ARBA00020983"/>
    </source>
</evidence>
<dbReference type="OrthoDB" id="1661054at2759"/>
<dbReference type="AlphaFoldDB" id="F4SBC9"/>
<keyword evidence="5" id="KW-0653">Protein transport</keyword>
<dbReference type="HOGENOM" id="CLU_1661166_0_0_1"/>
<organism evidence="10">
    <name type="scientific">Melampsora larici-populina (strain 98AG31 / pathotype 3-4-7)</name>
    <name type="common">Poplar leaf rust fungus</name>
    <dbReference type="NCBI Taxonomy" id="747676"/>
    <lineage>
        <taxon>Eukaryota</taxon>
        <taxon>Fungi</taxon>
        <taxon>Dikarya</taxon>
        <taxon>Basidiomycota</taxon>
        <taxon>Pucciniomycotina</taxon>
        <taxon>Pucciniomycetes</taxon>
        <taxon>Pucciniales</taxon>
        <taxon>Melampsoraceae</taxon>
        <taxon>Melampsora</taxon>
    </lineage>
</organism>
<protein>
    <recommendedName>
        <fullName evidence="3">Conserved oligomeric Golgi complex subunit 8</fullName>
    </recommendedName>
    <alternativeName>
        <fullName evidence="8">Component of oligomeric Golgi complex 8</fullName>
    </alternativeName>
</protein>